<keyword evidence="3" id="KW-1185">Reference proteome</keyword>
<name>A0ABQ2RCY9_9GAMM</name>
<evidence type="ECO:0000259" key="1">
    <source>
        <dbReference type="PROSITE" id="PS51194"/>
    </source>
</evidence>
<dbReference type="SUPFAM" id="SSF52540">
    <property type="entry name" value="P-loop containing nucleoside triphosphate hydrolases"/>
    <property type="match status" value="1"/>
</dbReference>
<dbReference type="InterPro" id="IPR027417">
    <property type="entry name" value="P-loop_NTPase"/>
</dbReference>
<sequence>MELKRQLSSDRNNVVEYLQSQLVGPSNGNDETLLKKDAPHTYYLMGALFPQGAGIKNLEEGEEENQLNDDPIAMAYQLKPASVGLSFYVESDETVPEVSVELAAATYTLNEKQWLRRALATLESPEPHILTQGAGRKIPNVLGGRAELVSTWRSMSKGWLVTVTLVNSRHVIENKLDPEDVIHQVWFRCSTPNGHIGTYPSPNRYSWDKEEEELALIYQHKKTFAIGHGCAPMWPIVKQQAFVASIETSFIPQYEVPPVTSELADDHALKHSDVFSLQYLANDSIEWEQKKLKLEAFILSYTDWVKNESERKIPAGLSEASKRILSRLDTAVERMNKGLSFLCDNPGARSCFVLANRIMLMQMIHSDDAFGGTMRHANSFDITVPDYMDSIWGKFRWRPFQLAFQLLAIESIGNSNSDDREVADLIWFPTGGGKTEAYLAVSVFELFHRRYQHGDSGGGTAIILRYTLRLLTTQQFQRAATMISACEVIRKADAEQWGDEPFSLGLWVGGSTTPNYLDSDSEQSLGSYQKYKMVREQSRPENPFQLVQCPWCGTRIVPEVQSQEPKDYGIRASAASFSFFCPSKKCTFNKLLPIQVIDEALYEKPPSFLIGTIDKFARLAWRDEPSAFFSGGKHKRRPPSMVLQDELHLISGPLGTIAGVYEAAMDVVMKQHGANPKYIAATATIRRAEEQVRRLYARDCMVFPPTGITAEDSFFSREEASSETNPGRLYVGVMGQYHTPVTSLVHTSAALAQSAIDVKLSKQAADGYWTQIIFHNSRRELGKTMTMSLDDIPKRAEVIALHAAHSRKIQPIEMSANISSREIPEILEALKAPKGNALAIDCLPCTNMFSVGVDVKRLGLILMNGQPKTTSEYIQASSRVGRDLIPGLVVAFYPNNKSRDRSQYESFIPYHQALYRAVEPTSVTPYALPSMERALHAALAIVMRYCAGLSGNEGAKHFDKYKPEIALAINALRQRMLLAEPHDSKTQAGINLYLDICIAAWQEKAELSRQSGIQLRYDVKSSPNLDPLLIDYRPGAATKPEIPWPTLNSMRNVDSDCKVYVWGETK</sequence>
<dbReference type="Proteomes" id="UP000619118">
    <property type="component" value="Unassembled WGS sequence"/>
</dbReference>
<dbReference type="Gene3D" id="3.40.50.300">
    <property type="entry name" value="P-loop containing nucleotide triphosphate hydrolases"/>
    <property type="match status" value="2"/>
</dbReference>
<dbReference type="Pfam" id="PF00271">
    <property type="entry name" value="Helicase_C"/>
    <property type="match status" value="1"/>
</dbReference>
<dbReference type="InterPro" id="IPR001650">
    <property type="entry name" value="Helicase_C-like"/>
</dbReference>
<dbReference type="SMART" id="SM00490">
    <property type="entry name" value="HELICc"/>
    <property type="match status" value="1"/>
</dbReference>
<organism evidence="2 3">
    <name type="scientific">Shewanella litoralis</name>
    <dbReference type="NCBI Taxonomy" id="2282700"/>
    <lineage>
        <taxon>Bacteria</taxon>
        <taxon>Pseudomonadati</taxon>
        <taxon>Pseudomonadota</taxon>
        <taxon>Gammaproteobacteria</taxon>
        <taxon>Alteromonadales</taxon>
        <taxon>Shewanellaceae</taxon>
        <taxon>Shewanella</taxon>
    </lineage>
</organism>
<gene>
    <name evidence="2" type="ORF">GCM10009411_23570</name>
</gene>
<accession>A0ABQ2RCY9</accession>
<proteinExistence type="predicted"/>
<protein>
    <recommendedName>
        <fullName evidence="1">Helicase C-terminal domain-containing protein</fullName>
    </recommendedName>
</protein>
<dbReference type="PROSITE" id="PS51194">
    <property type="entry name" value="HELICASE_CTER"/>
    <property type="match status" value="1"/>
</dbReference>
<evidence type="ECO:0000313" key="2">
    <source>
        <dbReference type="EMBL" id="GGQ22814.1"/>
    </source>
</evidence>
<reference evidence="3" key="1">
    <citation type="journal article" date="2019" name="Int. J. Syst. Evol. Microbiol.">
        <title>The Global Catalogue of Microorganisms (GCM) 10K type strain sequencing project: providing services to taxonomists for standard genome sequencing and annotation.</title>
        <authorList>
            <consortium name="The Broad Institute Genomics Platform"/>
            <consortium name="The Broad Institute Genome Sequencing Center for Infectious Disease"/>
            <person name="Wu L."/>
            <person name="Ma J."/>
        </authorList>
    </citation>
    <scope>NUCLEOTIDE SEQUENCE [LARGE SCALE GENOMIC DNA]</scope>
    <source>
        <strain evidence="3">JCM 32306</strain>
    </source>
</reference>
<evidence type="ECO:0000313" key="3">
    <source>
        <dbReference type="Proteomes" id="UP000619118"/>
    </source>
</evidence>
<comment type="caution">
    <text evidence="2">The sequence shown here is derived from an EMBL/GenBank/DDBJ whole genome shotgun (WGS) entry which is preliminary data.</text>
</comment>
<dbReference type="EMBL" id="BMQX01000016">
    <property type="protein sequence ID" value="GGQ22814.1"/>
    <property type="molecule type" value="Genomic_DNA"/>
</dbReference>
<dbReference type="CDD" id="cd18785">
    <property type="entry name" value="SF2_C"/>
    <property type="match status" value="1"/>
</dbReference>
<feature type="domain" description="Helicase C-terminal" evidence="1">
    <location>
        <begin position="763"/>
        <end position="932"/>
    </location>
</feature>